<dbReference type="EMBL" id="CAVMJV010000005">
    <property type="protein sequence ID" value="CAK5028913.1"/>
    <property type="molecule type" value="Genomic_DNA"/>
</dbReference>
<proteinExistence type="predicted"/>
<reference evidence="1" key="1">
    <citation type="submission" date="2023-11" db="EMBL/GenBank/DDBJ databases">
        <authorList>
            <person name="Poullet M."/>
        </authorList>
    </citation>
    <scope>NUCLEOTIDE SEQUENCE</scope>
    <source>
        <strain evidence="1">E1834</strain>
    </source>
</reference>
<accession>A0ACB0Y363</accession>
<dbReference type="Proteomes" id="UP001497535">
    <property type="component" value="Unassembled WGS sequence"/>
</dbReference>
<gene>
    <name evidence="1" type="ORF">MENTE1834_LOCUS6750</name>
</gene>
<keyword evidence="2" id="KW-1185">Reference proteome</keyword>
<name>A0ACB0Y363_MELEN</name>
<sequence length="111" mass="13011">MSTLRIFILILINFLTIFIFKIPSALSTSTQNLNINLERIKREIKENTSKNTTNSEEKENDKQVNDRYGKYLAQRKRILEKDENETEKFESTTTASVQHKEKDEEQVVDEG</sequence>
<comment type="caution">
    <text evidence="1">The sequence shown here is derived from an EMBL/GenBank/DDBJ whole genome shotgun (WGS) entry which is preliminary data.</text>
</comment>
<organism evidence="1 2">
    <name type="scientific">Meloidogyne enterolobii</name>
    <name type="common">Root-knot nematode worm</name>
    <name type="synonym">Meloidogyne mayaguensis</name>
    <dbReference type="NCBI Taxonomy" id="390850"/>
    <lineage>
        <taxon>Eukaryota</taxon>
        <taxon>Metazoa</taxon>
        <taxon>Ecdysozoa</taxon>
        <taxon>Nematoda</taxon>
        <taxon>Chromadorea</taxon>
        <taxon>Rhabditida</taxon>
        <taxon>Tylenchina</taxon>
        <taxon>Tylenchomorpha</taxon>
        <taxon>Tylenchoidea</taxon>
        <taxon>Meloidogynidae</taxon>
        <taxon>Meloidogyninae</taxon>
        <taxon>Meloidogyne</taxon>
    </lineage>
</organism>
<evidence type="ECO:0000313" key="2">
    <source>
        <dbReference type="Proteomes" id="UP001497535"/>
    </source>
</evidence>
<protein>
    <submittedName>
        <fullName evidence="1">Uncharacterized protein</fullName>
    </submittedName>
</protein>
<evidence type="ECO:0000313" key="1">
    <source>
        <dbReference type="EMBL" id="CAK5028913.1"/>
    </source>
</evidence>